<dbReference type="GO" id="GO:0006357">
    <property type="term" value="P:regulation of transcription by RNA polymerase II"/>
    <property type="evidence" value="ECO:0007669"/>
    <property type="project" value="InterPro"/>
</dbReference>
<comment type="function">
    <text evidence="7">Component of the Mediator complex, a coactivator involved in the regulated transcription of nearly all RNA polymerase II-dependent genes. Mediator functions as a bridge to convey information from gene-specific regulatory proteins to the basal RNA polymerase II transcription machinery. Mediator is recruited to promoters by direct interactions with regulatory proteins and serves as a scaffold for the assembly of a functional preinitiation complex with RNA polymerase II and the general transcription factors.</text>
</comment>
<dbReference type="Proteomes" id="UP000271098">
    <property type="component" value="Unassembled WGS sequence"/>
</dbReference>
<dbReference type="GO" id="GO:0070847">
    <property type="term" value="C:core mediator complex"/>
    <property type="evidence" value="ECO:0007669"/>
    <property type="project" value="TreeGrafter"/>
</dbReference>
<keyword evidence="10" id="KW-1185">Reference proteome</keyword>
<name>A0A183CW18_9BILA</name>
<evidence type="ECO:0000256" key="6">
    <source>
        <dbReference type="ARBA" id="ARBA00023242"/>
    </source>
</evidence>
<evidence type="ECO:0000313" key="11">
    <source>
        <dbReference type="WBParaSite" id="GPUH_0000065901-mRNA-1"/>
    </source>
</evidence>
<proteinExistence type="inferred from homology"/>
<dbReference type="InterPro" id="IPR013947">
    <property type="entry name" value="Mediator_Med14"/>
</dbReference>
<evidence type="ECO:0000256" key="7">
    <source>
        <dbReference type="RuleBase" id="RU365082"/>
    </source>
</evidence>
<reference evidence="9 10" key="2">
    <citation type="submission" date="2018-11" db="EMBL/GenBank/DDBJ databases">
        <authorList>
            <consortium name="Pathogen Informatics"/>
        </authorList>
    </citation>
    <scope>NUCLEOTIDE SEQUENCE [LARGE SCALE GENOMIC DNA]</scope>
</reference>
<organism evidence="11">
    <name type="scientific">Gongylonema pulchrum</name>
    <dbReference type="NCBI Taxonomy" id="637853"/>
    <lineage>
        <taxon>Eukaryota</taxon>
        <taxon>Metazoa</taxon>
        <taxon>Ecdysozoa</taxon>
        <taxon>Nematoda</taxon>
        <taxon>Chromadorea</taxon>
        <taxon>Rhabditida</taxon>
        <taxon>Spirurina</taxon>
        <taxon>Spiruromorpha</taxon>
        <taxon>Spiruroidea</taxon>
        <taxon>Gongylonematidae</taxon>
        <taxon>Gongylonema</taxon>
    </lineage>
</organism>
<dbReference type="GO" id="GO:0003712">
    <property type="term" value="F:transcription coregulator activity"/>
    <property type="evidence" value="ECO:0007669"/>
    <property type="project" value="UniProtKB-UniRule"/>
</dbReference>
<keyword evidence="4 7" id="KW-0010">Activator</keyword>
<accession>A0A183CW18</accession>
<keyword evidence="6 7" id="KW-0539">Nucleus</keyword>
<comment type="similarity">
    <text evidence="2 7">Belongs to the Mediator complex subunit 14 family.</text>
</comment>
<gene>
    <name evidence="9" type="ORF">GPUH_LOCUS659</name>
</gene>
<dbReference type="InterPro" id="IPR055122">
    <property type="entry name" value="Med14_N"/>
</dbReference>
<feature type="domain" description="Mediator complex subunit MED14 N-terminal" evidence="8">
    <location>
        <begin position="81"/>
        <end position="267"/>
    </location>
</feature>
<evidence type="ECO:0000256" key="5">
    <source>
        <dbReference type="ARBA" id="ARBA00023163"/>
    </source>
</evidence>
<reference evidence="11" key="1">
    <citation type="submission" date="2016-06" db="UniProtKB">
        <authorList>
            <consortium name="WormBaseParasite"/>
        </authorList>
    </citation>
    <scope>IDENTIFICATION</scope>
</reference>
<dbReference type="Pfam" id="PF08638">
    <property type="entry name" value="Med14"/>
    <property type="match status" value="1"/>
</dbReference>
<dbReference type="PANTHER" id="PTHR12809:SF2">
    <property type="entry name" value="MEDIATOR OF RNA POLYMERASE II TRANSCRIPTION SUBUNIT 14"/>
    <property type="match status" value="1"/>
</dbReference>
<evidence type="ECO:0000256" key="3">
    <source>
        <dbReference type="ARBA" id="ARBA00023015"/>
    </source>
</evidence>
<evidence type="ECO:0000313" key="9">
    <source>
        <dbReference type="EMBL" id="VDK28472.1"/>
    </source>
</evidence>
<evidence type="ECO:0000313" key="10">
    <source>
        <dbReference type="Proteomes" id="UP000271098"/>
    </source>
</evidence>
<dbReference type="PANTHER" id="PTHR12809">
    <property type="entry name" value="MEDIATOR COMPLEX SUBUNIT"/>
    <property type="match status" value="1"/>
</dbReference>
<evidence type="ECO:0000259" key="8">
    <source>
        <dbReference type="Pfam" id="PF08638"/>
    </source>
</evidence>
<comment type="subcellular location">
    <subcellularLocation>
        <location evidence="1 7">Nucleus</location>
    </subcellularLocation>
</comment>
<dbReference type="AlphaFoldDB" id="A0A183CW18"/>
<evidence type="ECO:0000256" key="1">
    <source>
        <dbReference type="ARBA" id="ARBA00004123"/>
    </source>
</evidence>
<keyword evidence="5 7" id="KW-0804">Transcription</keyword>
<evidence type="ECO:0000256" key="2">
    <source>
        <dbReference type="ARBA" id="ARBA00007813"/>
    </source>
</evidence>
<protein>
    <recommendedName>
        <fullName evidence="7">Mediator of RNA polymerase II transcription subunit 14</fullName>
    </recommendedName>
    <alternativeName>
        <fullName evidence="7">Mediator complex subunit 14</fullName>
    </alternativeName>
</protein>
<comment type="subunit">
    <text evidence="7">Component of the Mediator complex.</text>
</comment>
<evidence type="ECO:0000256" key="4">
    <source>
        <dbReference type="ARBA" id="ARBA00023159"/>
    </source>
</evidence>
<keyword evidence="3 7" id="KW-0805">Transcription regulation</keyword>
<dbReference type="OrthoDB" id="205099at2759"/>
<dbReference type="WBParaSite" id="GPUH_0000065901-mRNA-1">
    <property type="protein sequence ID" value="GPUH_0000065901-mRNA-1"/>
    <property type="gene ID" value="GPUH_0000065901"/>
</dbReference>
<dbReference type="EMBL" id="UYRT01000633">
    <property type="protein sequence ID" value="VDK28472.1"/>
    <property type="molecule type" value="Genomic_DNA"/>
</dbReference>
<dbReference type="GO" id="GO:0016592">
    <property type="term" value="C:mediator complex"/>
    <property type="evidence" value="ECO:0007669"/>
    <property type="project" value="UniProtKB-UniRule"/>
</dbReference>
<sequence length="324" mass="37015">MHNKNRSLWWMNSGDPGDGRSAFIPQGTKIGSSMRVGWPKFEPGVLHHSNAVKIGIHKMDDEEYMKPILPTVPEKCGPPVIPLGHLIEFAVQQIFHELTVLSELLPKKLDSDRKISIVQFAHSTRTLFIKLLAVVKWVKSSKKFESCSSICYFLDQQGQYFVDTADRLVQLAREELVTARSCYYDNWKNCYCFQQLRSPSLVRLSFIPEPPITPREEACVLARLNQVIQNRISSYGCKLSPRISKAVIRNGMLTMTVDGEFEVALTMLGERETTKWTLLNIRILVEDYDVGFGTKLVHPLQVNMLHNVLQLRMDKSKEVSFFLA</sequence>